<protein>
    <submittedName>
        <fullName evidence="2">UL9</fullName>
    </submittedName>
</protein>
<keyword evidence="1" id="KW-1133">Transmembrane helix</keyword>
<proteinExistence type="predicted"/>
<organismHost>
    <name type="scientific">Homo sapiens</name>
    <name type="common">Human</name>
    <dbReference type="NCBI Taxonomy" id="9606"/>
</organismHost>
<evidence type="ECO:0000313" key="2">
    <source>
        <dbReference type="EMBL" id="ABI15984.1"/>
    </source>
</evidence>
<reference evidence="2" key="1">
    <citation type="submission" date="2006-07" db="EMBL/GenBank/DDBJ databases">
        <title>Human cytomegalovirus UL9 variability.</title>
        <authorList>
            <person name="Hayward G.S."/>
            <person name="Zong J.C."/>
        </authorList>
    </citation>
    <scope>NUCLEOTIDE SEQUENCE</scope>
    <source>
        <strain evidence="2">HCMVRTX1</strain>
    </source>
</reference>
<feature type="transmembrane region" description="Helical" evidence="1">
    <location>
        <begin position="192"/>
        <end position="211"/>
    </location>
</feature>
<sequence>MSTYTWLSPWITILIYAQKSLHWNYITTSCTPRVGYSGQNISLLPTSNSLSEDDNFEWHVDTPRVTNRLCLYQHKRHVESDTKYISNIMWQCLENHTLIFINLTTSYNRRYYFESFKSRGWRIPKINSICYNVSVHSVHQTHCCTTTSMNSHIPVRSSYTTLSLSTSTNFTHTAVHYAAGNVEAQHNTATPYTMWIIPLIVTITIIVLICFKFPQRAWNKCTQYRYSGMLAAA</sequence>
<keyword evidence="1" id="KW-0812">Transmembrane</keyword>
<name>Q0GMB2_HCMV</name>
<keyword evidence="1" id="KW-0472">Membrane</keyword>
<dbReference type="EMBL" id="DQ847502">
    <property type="protein sequence ID" value="ABI15984.1"/>
    <property type="molecule type" value="Genomic_DNA"/>
</dbReference>
<evidence type="ECO:0000256" key="1">
    <source>
        <dbReference type="SAM" id="Phobius"/>
    </source>
</evidence>
<organism evidence="2">
    <name type="scientific">Human cytomegalovirus</name>
    <name type="common">HHV-5</name>
    <name type="synonym">Human herpesvirus 5</name>
    <dbReference type="NCBI Taxonomy" id="10359"/>
    <lineage>
        <taxon>Viruses</taxon>
        <taxon>Duplodnaviria</taxon>
        <taxon>Heunggongvirae</taxon>
        <taxon>Peploviricota</taxon>
        <taxon>Herviviricetes</taxon>
        <taxon>Herpesvirales</taxon>
        <taxon>Orthoherpesviridae</taxon>
        <taxon>Betaherpesvirinae</taxon>
        <taxon>Cytomegalovirus</taxon>
        <taxon>Cytomegalovirus humanbeta5</taxon>
    </lineage>
</organism>
<accession>Q0GMB2</accession>